<dbReference type="PANTHER" id="PTHR46363:SF1">
    <property type="entry name" value="DEOXYRIBONUCLEASE TATDN2-RELATED"/>
    <property type="match status" value="1"/>
</dbReference>
<gene>
    <name evidence="4" type="ORF">CAMP_LOCUS400</name>
</gene>
<evidence type="ECO:0000256" key="3">
    <source>
        <dbReference type="SAM" id="MobiDB-lite"/>
    </source>
</evidence>
<proteinExistence type="inferred from homology"/>
<dbReference type="Proteomes" id="UP001152747">
    <property type="component" value="Unassembled WGS sequence"/>
</dbReference>
<dbReference type="SUPFAM" id="SSF51556">
    <property type="entry name" value="Metallo-dependent hydrolases"/>
    <property type="match status" value="1"/>
</dbReference>
<dbReference type="InterPro" id="IPR032466">
    <property type="entry name" value="Metal_Hydrolase"/>
</dbReference>
<organism evidence="4 5">
    <name type="scientific">Caenorhabditis angaria</name>
    <dbReference type="NCBI Taxonomy" id="860376"/>
    <lineage>
        <taxon>Eukaryota</taxon>
        <taxon>Metazoa</taxon>
        <taxon>Ecdysozoa</taxon>
        <taxon>Nematoda</taxon>
        <taxon>Chromadorea</taxon>
        <taxon>Rhabditida</taxon>
        <taxon>Rhabditina</taxon>
        <taxon>Rhabditomorpha</taxon>
        <taxon>Rhabditoidea</taxon>
        <taxon>Rhabditidae</taxon>
        <taxon>Peloderinae</taxon>
        <taxon>Caenorhabditis</taxon>
    </lineage>
</organism>
<reference evidence="4" key="1">
    <citation type="submission" date="2022-11" db="EMBL/GenBank/DDBJ databases">
        <authorList>
            <person name="Kikuchi T."/>
        </authorList>
    </citation>
    <scope>NUCLEOTIDE SEQUENCE</scope>
    <source>
        <strain evidence="4">PS1010</strain>
    </source>
</reference>
<evidence type="ECO:0000313" key="5">
    <source>
        <dbReference type="Proteomes" id="UP001152747"/>
    </source>
</evidence>
<name>A0A9P1I518_9PELO</name>
<evidence type="ECO:0000256" key="1">
    <source>
        <dbReference type="ARBA" id="ARBA00009275"/>
    </source>
</evidence>
<dbReference type="Gene3D" id="3.20.20.140">
    <property type="entry name" value="Metal-dependent hydrolases"/>
    <property type="match status" value="2"/>
</dbReference>
<dbReference type="OrthoDB" id="5850839at2759"/>
<dbReference type="PROSITE" id="PS01091">
    <property type="entry name" value="TATD_3"/>
    <property type="match status" value="1"/>
</dbReference>
<dbReference type="PANTHER" id="PTHR46363">
    <property type="entry name" value="DEOXYRIBONUCLEASE TATDN2-RELATED"/>
    <property type="match status" value="1"/>
</dbReference>
<feature type="compositionally biased region" description="Polar residues" evidence="3">
    <location>
        <begin position="18"/>
        <end position="31"/>
    </location>
</feature>
<keyword evidence="5" id="KW-1185">Reference proteome</keyword>
<evidence type="ECO:0000313" key="4">
    <source>
        <dbReference type="EMBL" id="CAI5437763.1"/>
    </source>
</evidence>
<accession>A0A9P1I518</accession>
<feature type="region of interest" description="Disordered" evidence="3">
    <location>
        <begin position="1"/>
        <end position="34"/>
    </location>
</feature>
<dbReference type="AlphaFoldDB" id="A0A9P1I518"/>
<dbReference type="InterPro" id="IPR001130">
    <property type="entry name" value="TatD-like"/>
</dbReference>
<evidence type="ECO:0000256" key="2">
    <source>
        <dbReference type="ARBA" id="ARBA00022801"/>
    </source>
</evidence>
<dbReference type="EMBL" id="CANHGI010000001">
    <property type="protein sequence ID" value="CAI5437763.1"/>
    <property type="molecule type" value="Genomic_DNA"/>
</dbReference>
<dbReference type="Pfam" id="PF01026">
    <property type="entry name" value="TatD_DNase"/>
    <property type="match status" value="2"/>
</dbReference>
<comment type="similarity">
    <text evidence="1">Belongs to the metallo-dependent hydrolases superfamily. TatD-type hydrolase family.</text>
</comment>
<keyword evidence="2" id="KW-0378">Hydrolase</keyword>
<comment type="caution">
    <text evidence="4">The sequence shown here is derived from an EMBL/GenBank/DDBJ whole genome shotgun (WGS) entry which is preliminary data.</text>
</comment>
<sequence length="309" mass="35321">MNQTQPKLGNGSYIPPNKRNNSEGSEVSPQKKTAVEITSGVGRIDIGGRKNAEPVVDMKKIKENKPKSPIFKLQPRVLTKPKGLPNENEEKSHCHVDMIYNRLKCSFEDGLSKWMSNYQQSFNQYFIGCIPNFIEPHLFVNTKLTKDDYNIWADKEVFWDTLEILLPHKRSKCIAVGECGIDLNKCDSPLDQQRYAFRRQIQLAFKYDKALNAKKWIETCPNIVFGYTPAVFNFTGRQLDAIRNIPLDRIILETDAPYFVPSMCKDVLPRINLPGTAATVALQIAKYKNIPVGEVMRHALLNTRRIYSL</sequence>
<dbReference type="GO" id="GO:0016788">
    <property type="term" value="F:hydrolase activity, acting on ester bonds"/>
    <property type="evidence" value="ECO:0007669"/>
    <property type="project" value="InterPro"/>
</dbReference>
<dbReference type="InterPro" id="IPR018228">
    <property type="entry name" value="DNase_TatD-rel_CS"/>
</dbReference>
<protein>
    <submittedName>
        <fullName evidence="4">Uncharacterized protein</fullName>
    </submittedName>
</protein>